<dbReference type="VEuPathDB" id="MicrosporidiaDB:M153_15980002638"/>
<gene>
    <name evidence="4" type="ORF">M153_15980002638</name>
</gene>
<keyword evidence="5" id="KW-1185">Reference proteome</keyword>
<feature type="non-terminal residue" evidence="4">
    <location>
        <position position="1"/>
    </location>
</feature>
<evidence type="ECO:0000313" key="4">
    <source>
        <dbReference type="EMBL" id="KRH93062.1"/>
    </source>
</evidence>
<evidence type="ECO:0000256" key="2">
    <source>
        <dbReference type="ARBA" id="ARBA00023002"/>
    </source>
</evidence>
<dbReference type="PRINTS" id="PR00081">
    <property type="entry name" value="GDHRDH"/>
</dbReference>
<dbReference type="AlphaFoldDB" id="A0A0R0LUL0"/>
<dbReference type="SUPFAM" id="SSF51735">
    <property type="entry name" value="NAD(P)-binding Rossmann-fold domains"/>
    <property type="match status" value="1"/>
</dbReference>
<reference evidence="4 5" key="1">
    <citation type="submission" date="2015-07" db="EMBL/GenBank/DDBJ databases">
        <title>The genome of Pseudoloma neurophilia, a relevant intracellular parasite of the zebrafish.</title>
        <authorList>
            <person name="Ndikumana S."/>
            <person name="Pelin A."/>
            <person name="Sanders J."/>
            <person name="Corradi N."/>
        </authorList>
    </citation>
    <scope>NUCLEOTIDE SEQUENCE [LARGE SCALE GENOMIC DNA]</scope>
    <source>
        <strain evidence="4 5">MK1</strain>
    </source>
</reference>
<dbReference type="InterPro" id="IPR036291">
    <property type="entry name" value="NAD(P)-bd_dom_sf"/>
</dbReference>
<evidence type="ECO:0000313" key="5">
    <source>
        <dbReference type="Proteomes" id="UP000051530"/>
    </source>
</evidence>
<dbReference type="PANTHER" id="PTHR24320:SF148">
    <property type="entry name" value="NAD(P)-BINDING ROSSMANN-FOLD SUPERFAMILY PROTEIN"/>
    <property type="match status" value="1"/>
</dbReference>
<dbReference type="GO" id="GO:0016491">
    <property type="term" value="F:oxidoreductase activity"/>
    <property type="evidence" value="ECO:0007669"/>
    <property type="project" value="UniProtKB-KW"/>
</dbReference>
<dbReference type="Proteomes" id="UP000051530">
    <property type="component" value="Unassembled WGS sequence"/>
</dbReference>
<dbReference type="OrthoDB" id="191139at2759"/>
<evidence type="ECO:0000259" key="3">
    <source>
        <dbReference type="Pfam" id="PF01370"/>
    </source>
</evidence>
<proteinExistence type="inferred from homology"/>
<dbReference type="EMBL" id="LGUB01000507">
    <property type="protein sequence ID" value="KRH93062.1"/>
    <property type="molecule type" value="Genomic_DNA"/>
</dbReference>
<dbReference type="InterPro" id="IPR001509">
    <property type="entry name" value="Epimerase_deHydtase"/>
</dbReference>
<comment type="caution">
    <text evidence="4">The sequence shown here is derived from an EMBL/GenBank/DDBJ whole genome shotgun (WGS) entry which is preliminary data.</text>
</comment>
<dbReference type="InterPro" id="IPR002347">
    <property type="entry name" value="SDR_fam"/>
</dbReference>
<dbReference type="Pfam" id="PF01370">
    <property type="entry name" value="Epimerase"/>
    <property type="match status" value="1"/>
</dbReference>
<accession>A0A0R0LUL0</accession>
<sequence length="288" mass="33423">FKCFISWIGNKIWLPYPLKLLIITSTELLMNFLHFWRIKSVKVQKVKNRTCLITGGSKSIGRKLVLFLKEAGYDITVLSRTSPKIDNVKWIKLDLSDIEEIHNFKFEQQIDLLVLNAGILTEKFDQIDLNFKVNFLSHYLLYENIKSCLHDQSRVVLTSSCMGLTISDFNPFEKSSIKGKKYAESKFCVFLLGRYISKTYQTVILHPGIIPTELFNGSLERFIVLKLLYFFTNSINEGANVLLNACQTHILPNHRLIFFYGFDRMEIPKSITKVNLNRLLEITKKILL</sequence>
<feature type="domain" description="NAD-dependent epimerase/dehydratase" evidence="3">
    <location>
        <begin position="52"/>
        <end position="205"/>
    </location>
</feature>
<keyword evidence="2" id="KW-0560">Oxidoreductase</keyword>
<comment type="similarity">
    <text evidence="1">Belongs to the short-chain dehydrogenases/reductases (SDR) family.</text>
</comment>
<organism evidence="4 5">
    <name type="scientific">Pseudoloma neurophilia</name>
    <dbReference type="NCBI Taxonomy" id="146866"/>
    <lineage>
        <taxon>Eukaryota</taxon>
        <taxon>Fungi</taxon>
        <taxon>Fungi incertae sedis</taxon>
        <taxon>Microsporidia</taxon>
        <taxon>Pseudoloma</taxon>
    </lineage>
</organism>
<name>A0A0R0LUL0_9MICR</name>
<evidence type="ECO:0000256" key="1">
    <source>
        <dbReference type="ARBA" id="ARBA00006484"/>
    </source>
</evidence>
<protein>
    <submittedName>
        <fullName evidence="4">Dehydrogenase</fullName>
    </submittedName>
</protein>
<dbReference type="Gene3D" id="3.40.50.720">
    <property type="entry name" value="NAD(P)-binding Rossmann-like Domain"/>
    <property type="match status" value="1"/>
</dbReference>
<dbReference type="PANTHER" id="PTHR24320">
    <property type="entry name" value="RETINOL DEHYDROGENASE"/>
    <property type="match status" value="1"/>
</dbReference>